<accession>A0ABV5XLL9</accession>
<dbReference type="PANTHER" id="PTHR37813:SF1">
    <property type="entry name" value="FELS-2 PROPHAGE PROTEIN"/>
    <property type="match status" value="1"/>
</dbReference>
<evidence type="ECO:0000313" key="5">
    <source>
        <dbReference type="Proteomes" id="UP001589587"/>
    </source>
</evidence>
<name>A0ABV5XLL9_9NOCA</name>
<dbReference type="Proteomes" id="UP001589587">
    <property type="component" value="Unassembled WGS sequence"/>
</dbReference>
<keyword evidence="2" id="KW-0175">Coiled coil</keyword>
<keyword evidence="5" id="KW-1185">Reference proteome</keyword>
<dbReference type="PANTHER" id="PTHR37813">
    <property type="entry name" value="FELS-2 PROPHAGE PROTEIN"/>
    <property type="match status" value="1"/>
</dbReference>
<dbReference type="Pfam" id="PF10145">
    <property type="entry name" value="PhageMin_Tail"/>
    <property type="match status" value="1"/>
</dbReference>
<feature type="coiled-coil region" evidence="2">
    <location>
        <begin position="759"/>
        <end position="786"/>
    </location>
</feature>
<evidence type="ECO:0000256" key="1">
    <source>
        <dbReference type="ARBA" id="ARBA00022612"/>
    </source>
</evidence>
<dbReference type="RefSeq" id="WP_378375788.1">
    <property type="nucleotide sequence ID" value="NZ_JBHMAS010000064.1"/>
</dbReference>
<evidence type="ECO:0000256" key="2">
    <source>
        <dbReference type="SAM" id="Coils"/>
    </source>
</evidence>
<dbReference type="EMBL" id="JBHMAS010000064">
    <property type="protein sequence ID" value="MFB9783018.1"/>
    <property type="molecule type" value="Genomic_DNA"/>
</dbReference>
<evidence type="ECO:0000313" key="4">
    <source>
        <dbReference type="EMBL" id="MFB9783018.1"/>
    </source>
</evidence>
<proteinExistence type="predicted"/>
<dbReference type="InterPro" id="IPR010090">
    <property type="entry name" value="Phage_tape_meas"/>
</dbReference>
<reference evidence="4 5" key="1">
    <citation type="submission" date="2024-09" db="EMBL/GenBank/DDBJ databases">
        <authorList>
            <person name="Sun Q."/>
            <person name="Mori K."/>
        </authorList>
    </citation>
    <scope>NUCLEOTIDE SEQUENCE [LARGE SCALE GENOMIC DNA]</scope>
    <source>
        <strain evidence="4 5">JCM 11411</strain>
    </source>
</reference>
<protein>
    <submittedName>
        <fullName evidence="4">Phage tail tape measure protein</fullName>
    </submittedName>
</protein>
<feature type="coiled-coil region" evidence="2">
    <location>
        <begin position="1250"/>
        <end position="1286"/>
    </location>
</feature>
<dbReference type="NCBIfam" id="TIGR01760">
    <property type="entry name" value="tape_meas_TP901"/>
    <property type="match status" value="1"/>
</dbReference>
<sequence>MAGGRIDVEVAADLSEFNSQFEEGLEGAGDAASNFAGKIAGALALTGAAVSFASVIDLGNEFTRTLNSMSGVSGATAAQMDVVKQKAMELGNDVELSATSANDAAAAMTELAKGGFSVDQSMEAAKGTLQLAAAAQIDAAEAATIQSQALQAFGLDADYAATAADVLANAANASSAEITDIAAGLQQSGAVANQFGLSIEETAATLGVLANAGITGSDAGTLLKSTLLSLTDTSKPAQAAMETLGLSVYDAQGNFVGMESLFGQLKEASGELTPEIYQQASATLFGSDAMRLSGVAAEQGSEGWNVMREAIGRQGAAAELAAAQNQGLPGVFERIQNTSERLQLQLYDLIDGPLAGFGTAVVNLVDGGLDKFDAAMHNSNGVVAGFNEVISGSLTDLPMLQGAFTNVVSTGRSLAEMGVSVGNGLKSIAEGAMESGSVVDTLQGTLSLTTGVISTTFNAIQPLVSVVSTAAGAFGALPGPIQSVAVGLVALKVASMATSAFMARGVGDMGRMATAAHGLGTRIQGLPGTVRNLGTSLQTAGGNFRAFTTLSGQAGAGVGRFAGSMQVLSTGSGSLSRIGQSFVTASTGAQRFGTAIGTLAAAGTGLKTMGSNLMSAVGGPWMIGIGAAIAAFSLYSAAQRKAAEHNRMLKQSAEELGKALYESNGALNATTQRAAANALESSKLAGTGRSLVEYLEAVGVSGGVAAKGLAGSRSEMQATLRVLEDQARIEAEVNKQRVGKGSEGFASSALGSLFNIGGAKDKANEAANALADYKKLDEEARKLAESQRRLDLSAGFIDASGTATALGTMSSTMRAFGESTGGAASKIDILNGGLAKLRGDQLSTKDAQQAINDAMRGFGEAAREAGSGVVDAAGNIDTSTAAGSRLYSELKNVMSGFDGVANAAYQSAIQQGKSHEDAAAAAEAAAQREIDAFTQTLLHAGYSEQAVAALITQFNLIPPNKSTYIQINDGDAWNKINALQTGINNLQVPIGLPSTPAYSTPLPFGVFGAAGRALGGPIEGGIPGKDSVPILGMPGEHVLTTEDVDNLGGQAGVYRFREALSQGKVGKYADGGAVGADGLDRMIEYARAKAGIGYNYGPWDCSMYLSHIAATGMGQQPRRLWTTYSILGGDLQGMQPGGSEGHFRIGVSQEHMAGTLFLKDGSRVDVENGGSNSGSTFGGNAAGYDDGQFPNQFHLPDAALSPALQMALTGGASYTAGVSSNPWTEKDALALESARVAIIQAQEDRDAVYANDKKTEADRQQADLKVQRAELKVKELEQKRDGAGSATSITPAPALTGAMTEDAIGIRNAEIAVLDAQLSRDKTYADTTSTSLDKEKADIAVYSAQNRLEQARKDATEAKDGKTFSLNDRFKQFGSDVGGIIAGALVEQLPESISNSHWFTTDWEGLMGTKTTPIAAAATPTFSTAEIQAQLPVTPGIPNWESMISKISGDDWQERLAAALNLPTVLRDGGGPVPHGTAALNLSGAEEWMLTADERLNLSRDFALMRGASRGGDGDNADISALTAQVDRLMTVASKPTVSYTINTRDVEENLRRIKQMEHVRAMPAGSRF</sequence>
<gene>
    <name evidence="4" type="ORF">ACFFQ6_25260</name>
</gene>
<comment type="caution">
    <text evidence="4">The sequence shown here is derived from an EMBL/GenBank/DDBJ whole genome shotgun (WGS) entry which is preliminary data.</text>
</comment>
<evidence type="ECO:0000259" key="3">
    <source>
        <dbReference type="Pfam" id="PF10145"/>
    </source>
</evidence>
<organism evidence="4 5">
    <name type="scientific">Rhodococcus baikonurensis</name>
    <dbReference type="NCBI Taxonomy" id="172041"/>
    <lineage>
        <taxon>Bacteria</taxon>
        <taxon>Bacillati</taxon>
        <taxon>Actinomycetota</taxon>
        <taxon>Actinomycetes</taxon>
        <taxon>Mycobacteriales</taxon>
        <taxon>Nocardiaceae</taxon>
        <taxon>Rhodococcus</taxon>
        <taxon>Rhodococcus erythropolis group</taxon>
    </lineage>
</organism>
<keyword evidence="1" id="KW-1188">Viral release from host cell</keyword>
<feature type="domain" description="Phage tail tape measure protein" evidence="3">
    <location>
        <begin position="85"/>
        <end position="286"/>
    </location>
</feature>